<dbReference type="InterPro" id="IPR050189">
    <property type="entry name" value="MFS_Efflux_Transporters"/>
</dbReference>
<reference evidence="9 10" key="1">
    <citation type="submission" date="2020-05" db="EMBL/GenBank/DDBJ databases">
        <title>Genome Sequencing of Type Strains.</title>
        <authorList>
            <person name="Lemaire J.F."/>
            <person name="Inderbitzin P."/>
            <person name="Gregorio O.A."/>
            <person name="Collins S.B."/>
            <person name="Wespe N."/>
            <person name="Knight-Connoni V."/>
        </authorList>
    </citation>
    <scope>NUCLEOTIDE SEQUENCE [LARGE SCALE GENOMIC DNA]</scope>
    <source>
        <strain evidence="9 10">LMG 21957</strain>
    </source>
</reference>
<dbReference type="GO" id="GO:0005886">
    <property type="term" value="C:plasma membrane"/>
    <property type="evidence" value="ECO:0007669"/>
    <property type="project" value="UniProtKB-SubCell"/>
</dbReference>
<accession>A0A7Y6C3U0</accession>
<feature type="transmembrane region" description="Helical" evidence="7">
    <location>
        <begin position="238"/>
        <end position="258"/>
    </location>
</feature>
<feature type="transmembrane region" description="Helical" evidence="7">
    <location>
        <begin position="204"/>
        <end position="226"/>
    </location>
</feature>
<dbReference type="PANTHER" id="PTHR43124">
    <property type="entry name" value="PURINE EFFLUX PUMP PBUE"/>
    <property type="match status" value="1"/>
</dbReference>
<evidence type="ECO:0000256" key="6">
    <source>
        <dbReference type="ARBA" id="ARBA00023136"/>
    </source>
</evidence>
<evidence type="ECO:0000256" key="7">
    <source>
        <dbReference type="SAM" id="Phobius"/>
    </source>
</evidence>
<dbReference type="InterPro" id="IPR011701">
    <property type="entry name" value="MFS"/>
</dbReference>
<keyword evidence="10" id="KW-1185">Reference proteome</keyword>
<keyword evidence="2" id="KW-0813">Transport</keyword>
<dbReference type="RefSeq" id="WP_175398824.1">
    <property type="nucleotide sequence ID" value="NZ_JABMCB010000202.1"/>
</dbReference>
<feature type="transmembrane region" description="Helical" evidence="7">
    <location>
        <begin position="293"/>
        <end position="318"/>
    </location>
</feature>
<feature type="transmembrane region" description="Helical" evidence="7">
    <location>
        <begin position="7"/>
        <end position="34"/>
    </location>
</feature>
<gene>
    <name evidence="9" type="ORF">HP552_29045</name>
</gene>
<feature type="transmembrane region" description="Helical" evidence="7">
    <location>
        <begin position="330"/>
        <end position="351"/>
    </location>
</feature>
<evidence type="ECO:0000256" key="1">
    <source>
        <dbReference type="ARBA" id="ARBA00004651"/>
    </source>
</evidence>
<comment type="caution">
    <text evidence="9">The sequence shown here is derived from an EMBL/GenBank/DDBJ whole genome shotgun (WGS) entry which is preliminary data.</text>
</comment>
<dbReference type="InterPro" id="IPR036259">
    <property type="entry name" value="MFS_trans_sf"/>
</dbReference>
<evidence type="ECO:0000256" key="2">
    <source>
        <dbReference type="ARBA" id="ARBA00022448"/>
    </source>
</evidence>
<dbReference type="PANTHER" id="PTHR43124:SF3">
    <property type="entry name" value="CHLORAMPHENICOL EFFLUX PUMP RV0191"/>
    <property type="match status" value="1"/>
</dbReference>
<evidence type="ECO:0000256" key="3">
    <source>
        <dbReference type="ARBA" id="ARBA00022475"/>
    </source>
</evidence>
<dbReference type="InterPro" id="IPR020846">
    <property type="entry name" value="MFS_dom"/>
</dbReference>
<evidence type="ECO:0000256" key="4">
    <source>
        <dbReference type="ARBA" id="ARBA00022692"/>
    </source>
</evidence>
<keyword evidence="4 7" id="KW-0812">Transmembrane</keyword>
<sequence>MIQRNNLLIYILMIGVFGILTTEMGIVGILPSVAEQFDISVSRASLLVSLFALAVAISGPILPLLFSGINRKVVMLLVLGIFIISNIVSYFAANFTILLIARIIPAFFHPVYCSMALTVAAGSVRQEDAPKAVSKVILGVTAGMILGVPITNYIASGTSIEKAMLFFAIVNAIAFIATIIFVPSMPVKERQSYGSQISVLKKPMIWLAILSVLFIGSAIASVNSFSTEYLGTVTNLTGTTLTFALFLLGLASLVGNLAGGRLLTKNAMKTALLFPIALGISLALSFFTGKSTVLMLITIMLWGLFFAIGNNVAQYWITSAAPEAPDFANGLFLSCSNFGITIGTAVGGLFISGMGTPYIVVGGILFLLLSWISILLRKYMFNSKKHQQVS</sequence>
<dbReference type="Proteomes" id="UP000526125">
    <property type="component" value="Unassembled WGS sequence"/>
</dbReference>
<feature type="domain" description="Major facilitator superfamily (MFS) profile" evidence="8">
    <location>
        <begin position="8"/>
        <end position="380"/>
    </location>
</feature>
<feature type="transmembrane region" description="Helical" evidence="7">
    <location>
        <begin position="270"/>
        <end position="287"/>
    </location>
</feature>
<proteinExistence type="predicted"/>
<keyword evidence="6 7" id="KW-0472">Membrane</keyword>
<dbReference type="CDD" id="cd17324">
    <property type="entry name" value="MFS_NepI_like"/>
    <property type="match status" value="1"/>
</dbReference>
<dbReference type="PROSITE" id="PS50850">
    <property type="entry name" value="MFS"/>
    <property type="match status" value="1"/>
</dbReference>
<dbReference type="GO" id="GO:0022857">
    <property type="term" value="F:transmembrane transporter activity"/>
    <property type="evidence" value="ECO:0007669"/>
    <property type="project" value="InterPro"/>
</dbReference>
<organism evidence="9 10">
    <name type="scientific">Paenibacillus xylanilyticus</name>
    <dbReference type="NCBI Taxonomy" id="248903"/>
    <lineage>
        <taxon>Bacteria</taxon>
        <taxon>Bacillati</taxon>
        <taxon>Bacillota</taxon>
        <taxon>Bacilli</taxon>
        <taxon>Bacillales</taxon>
        <taxon>Paenibacillaceae</taxon>
        <taxon>Paenibacillus</taxon>
    </lineage>
</organism>
<dbReference type="EMBL" id="JABMCB010000202">
    <property type="protein sequence ID" value="NUU79250.1"/>
    <property type="molecule type" value="Genomic_DNA"/>
</dbReference>
<evidence type="ECO:0000313" key="10">
    <source>
        <dbReference type="Proteomes" id="UP000526125"/>
    </source>
</evidence>
<feature type="transmembrane region" description="Helical" evidence="7">
    <location>
        <begin position="73"/>
        <end position="93"/>
    </location>
</feature>
<feature type="transmembrane region" description="Helical" evidence="7">
    <location>
        <begin position="357"/>
        <end position="376"/>
    </location>
</feature>
<dbReference type="Pfam" id="PF07690">
    <property type="entry name" value="MFS_1"/>
    <property type="match status" value="1"/>
</dbReference>
<name>A0A7Y6C3U0_9BACL</name>
<protein>
    <submittedName>
        <fullName evidence="9">MFS transporter</fullName>
    </submittedName>
</protein>
<evidence type="ECO:0000313" key="9">
    <source>
        <dbReference type="EMBL" id="NUU79250.1"/>
    </source>
</evidence>
<dbReference type="AlphaFoldDB" id="A0A7Y6C3U0"/>
<comment type="subcellular location">
    <subcellularLocation>
        <location evidence="1">Cell membrane</location>
        <topology evidence="1">Multi-pass membrane protein</topology>
    </subcellularLocation>
</comment>
<evidence type="ECO:0000256" key="5">
    <source>
        <dbReference type="ARBA" id="ARBA00022989"/>
    </source>
</evidence>
<feature type="transmembrane region" description="Helical" evidence="7">
    <location>
        <begin position="46"/>
        <end position="66"/>
    </location>
</feature>
<evidence type="ECO:0000259" key="8">
    <source>
        <dbReference type="PROSITE" id="PS50850"/>
    </source>
</evidence>
<keyword evidence="5 7" id="KW-1133">Transmembrane helix</keyword>
<dbReference type="Gene3D" id="1.20.1250.20">
    <property type="entry name" value="MFS general substrate transporter like domains"/>
    <property type="match status" value="1"/>
</dbReference>
<feature type="transmembrane region" description="Helical" evidence="7">
    <location>
        <begin position="99"/>
        <end position="120"/>
    </location>
</feature>
<keyword evidence="3" id="KW-1003">Cell membrane</keyword>
<feature type="transmembrane region" description="Helical" evidence="7">
    <location>
        <begin position="163"/>
        <end position="183"/>
    </location>
</feature>
<feature type="transmembrane region" description="Helical" evidence="7">
    <location>
        <begin position="132"/>
        <end position="151"/>
    </location>
</feature>
<dbReference type="SUPFAM" id="SSF103473">
    <property type="entry name" value="MFS general substrate transporter"/>
    <property type="match status" value="1"/>
</dbReference>